<feature type="active site" description="Proton donor/acceptor" evidence="2">
    <location>
        <position position="85"/>
    </location>
</feature>
<keyword evidence="1" id="KW-0378">Hydrolase</keyword>
<evidence type="ECO:0000313" key="5">
    <source>
        <dbReference type="Proteomes" id="UP001139150"/>
    </source>
</evidence>
<feature type="binding site" evidence="3">
    <location>
        <begin position="13"/>
        <end position="20"/>
    </location>
    <ligand>
        <name>substrate</name>
    </ligand>
</feature>
<dbReference type="SMART" id="SM00855">
    <property type="entry name" value="PGAM"/>
    <property type="match status" value="1"/>
</dbReference>
<dbReference type="CDD" id="cd07067">
    <property type="entry name" value="HP_PGM_like"/>
    <property type="match status" value="1"/>
</dbReference>
<dbReference type="PANTHER" id="PTHR46517:SF1">
    <property type="entry name" value="FRUCTOSE-2,6-BISPHOSPHATASE TIGAR"/>
    <property type="match status" value="1"/>
</dbReference>
<reference evidence="4" key="1">
    <citation type="submission" date="2022-02" db="EMBL/GenBank/DDBJ databases">
        <title>Halalkalibacter sp. nov. isolated from Lonar Lake, India.</title>
        <authorList>
            <person name="Joshi A."/>
            <person name="Thite S."/>
            <person name="Lodha T."/>
        </authorList>
    </citation>
    <scope>NUCLEOTIDE SEQUENCE</scope>
    <source>
        <strain evidence="4">MEB205</strain>
    </source>
</reference>
<evidence type="ECO:0000256" key="3">
    <source>
        <dbReference type="PIRSR" id="PIRSR613078-2"/>
    </source>
</evidence>
<dbReference type="PANTHER" id="PTHR46517">
    <property type="entry name" value="FRUCTOSE-2,6-BISPHOSPHATASE TIGAR"/>
    <property type="match status" value="1"/>
</dbReference>
<dbReference type="SUPFAM" id="SSF53254">
    <property type="entry name" value="Phosphoglycerate mutase-like"/>
    <property type="match status" value="1"/>
</dbReference>
<dbReference type="GO" id="GO:0005829">
    <property type="term" value="C:cytosol"/>
    <property type="evidence" value="ECO:0007669"/>
    <property type="project" value="TreeGrafter"/>
</dbReference>
<dbReference type="AlphaFoldDB" id="A0A9X2CPT7"/>
<organism evidence="4 5">
    <name type="scientific">Halalkalibacter alkaliphilus</name>
    <dbReference type="NCBI Taxonomy" id="2917993"/>
    <lineage>
        <taxon>Bacteria</taxon>
        <taxon>Bacillati</taxon>
        <taxon>Bacillota</taxon>
        <taxon>Bacilli</taxon>
        <taxon>Bacillales</taxon>
        <taxon>Bacillaceae</taxon>
        <taxon>Halalkalibacter</taxon>
    </lineage>
</organism>
<feature type="active site" description="Tele-phosphohistidine intermediate" evidence="2">
    <location>
        <position position="14"/>
    </location>
</feature>
<comment type="caution">
    <text evidence="4">The sequence shown here is derived from an EMBL/GenBank/DDBJ whole genome shotgun (WGS) entry which is preliminary data.</text>
</comment>
<dbReference type="GO" id="GO:0043456">
    <property type="term" value="P:regulation of pentose-phosphate shunt"/>
    <property type="evidence" value="ECO:0007669"/>
    <property type="project" value="TreeGrafter"/>
</dbReference>
<dbReference type="Pfam" id="PF00300">
    <property type="entry name" value="His_Phos_1"/>
    <property type="match status" value="1"/>
</dbReference>
<feature type="binding site" evidence="3">
    <location>
        <position position="63"/>
    </location>
    <ligand>
        <name>substrate</name>
    </ligand>
</feature>
<proteinExistence type="predicted"/>
<dbReference type="GO" id="GO:0045820">
    <property type="term" value="P:negative regulation of glycolytic process"/>
    <property type="evidence" value="ECO:0007669"/>
    <property type="project" value="TreeGrafter"/>
</dbReference>
<dbReference type="InterPro" id="IPR051695">
    <property type="entry name" value="Phosphoglycerate_Mutase"/>
</dbReference>
<evidence type="ECO:0000256" key="1">
    <source>
        <dbReference type="ARBA" id="ARBA00022801"/>
    </source>
</evidence>
<dbReference type="GO" id="GO:0004331">
    <property type="term" value="F:fructose-2,6-bisphosphate 2-phosphatase activity"/>
    <property type="evidence" value="ECO:0007669"/>
    <property type="project" value="TreeGrafter"/>
</dbReference>
<protein>
    <submittedName>
        <fullName evidence="4">Histidine phosphatase family protein</fullName>
    </submittedName>
</protein>
<dbReference type="EMBL" id="JAKRYL010000004">
    <property type="protein sequence ID" value="MCL7746577.1"/>
    <property type="molecule type" value="Genomic_DNA"/>
</dbReference>
<sequence length="212" mass="24963">MGTSHRMDLYFVRHGITDWNKEKRYLGHTDRGILINELDQLTKLKDELQKISFDQIFTSDLCRCQETLTYLNLSLPAYVDTRLREMNFGDWEGKTYEELKHIASYQNWLDNWEHYSTPNGESGESFKARINSFFDELFQQLLENTANYNKQILIMTHGGVIRYFVSKMVSSHTFWEVTVKHGQGIRLSLDWVKGEWVCNSLSEVPFQGKEKS</sequence>
<evidence type="ECO:0000256" key="2">
    <source>
        <dbReference type="PIRSR" id="PIRSR613078-1"/>
    </source>
</evidence>
<dbReference type="InterPro" id="IPR013078">
    <property type="entry name" value="His_Pase_superF_clade-1"/>
</dbReference>
<dbReference type="InterPro" id="IPR029033">
    <property type="entry name" value="His_PPase_superfam"/>
</dbReference>
<dbReference type="RefSeq" id="WP_250095490.1">
    <property type="nucleotide sequence ID" value="NZ_JAKRYL010000004.1"/>
</dbReference>
<dbReference type="Proteomes" id="UP001139150">
    <property type="component" value="Unassembled WGS sequence"/>
</dbReference>
<accession>A0A9X2CPT7</accession>
<keyword evidence="5" id="KW-1185">Reference proteome</keyword>
<evidence type="ECO:0000313" key="4">
    <source>
        <dbReference type="EMBL" id="MCL7746577.1"/>
    </source>
</evidence>
<name>A0A9X2CPT7_9BACI</name>
<gene>
    <name evidence="4" type="ORF">MF646_05505</name>
</gene>
<dbReference type="Gene3D" id="3.40.50.1240">
    <property type="entry name" value="Phosphoglycerate mutase-like"/>
    <property type="match status" value="1"/>
</dbReference>